<keyword evidence="2" id="KW-1185">Reference proteome</keyword>
<accession>A0ACC3SU03</accession>
<evidence type="ECO:0000313" key="1">
    <source>
        <dbReference type="EMBL" id="KAK9235123.1"/>
    </source>
</evidence>
<name>A0ACC3SU03_LIPKO</name>
<proteinExistence type="predicted"/>
<comment type="caution">
    <text evidence="1">The sequence shown here is derived from an EMBL/GenBank/DDBJ whole genome shotgun (WGS) entry which is preliminary data.</text>
</comment>
<gene>
    <name evidence="1" type="ORF">V1525DRAFT_410917</name>
</gene>
<protein>
    <submittedName>
        <fullName evidence="1">Uncharacterized protein</fullName>
    </submittedName>
</protein>
<evidence type="ECO:0000313" key="2">
    <source>
        <dbReference type="Proteomes" id="UP001433508"/>
    </source>
</evidence>
<reference evidence="2" key="1">
    <citation type="journal article" date="2024" name="Front. Bioeng. Biotechnol.">
        <title>Genome-scale model development and genomic sequencing of the oleaginous clade Lipomyces.</title>
        <authorList>
            <person name="Czajka J.J."/>
            <person name="Han Y."/>
            <person name="Kim J."/>
            <person name="Mondo S.J."/>
            <person name="Hofstad B.A."/>
            <person name="Robles A."/>
            <person name="Haridas S."/>
            <person name="Riley R."/>
            <person name="LaButti K."/>
            <person name="Pangilinan J."/>
            <person name="Andreopoulos W."/>
            <person name="Lipzen A."/>
            <person name="Yan J."/>
            <person name="Wang M."/>
            <person name="Ng V."/>
            <person name="Grigoriev I.V."/>
            <person name="Spatafora J.W."/>
            <person name="Magnuson J.K."/>
            <person name="Baker S.E."/>
            <person name="Pomraning K.R."/>
        </authorList>
    </citation>
    <scope>NUCLEOTIDE SEQUENCE [LARGE SCALE GENOMIC DNA]</scope>
    <source>
        <strain evidence="2">CBS 7786</strain>
    </source>
</reference>
<dbReference type="Proteomes" id="UP001433508">
    <property type="component" value="Unassembled WGS sequence"/>
</dbReference>
<organism evidence="1 2">
    <name type="scientific">Lipomyces kononenkoae</name>
    <name type="common">Yeast</name>
    <dbReference type="NCBI Taxonomy" id="34357"/>
    <lineage>
        <taxon>Eukaryota</taxon>
        <taxon>Fungi</taxon>
        <taxon>Dikarya</taxon>
        <taxon>Ascomycota</taxon>
        <taxon>Saccharomycotina</taxon>
        <taxon>Lipomycetes</taxon>
        <taxon>Lipomycetales</taxon>
        <taxon>Lipomycetaceae</taxon>
        <taxon>Lipomyces</taxon>
    </lineage>
</organism>
<sequence length="273" mass="30788">MQPMSYSGSSSGAVLNSSSVHIAPSIGLTVTFRELATLRTTSAFGARPDFPRRTAVLQQRQRRGNILRCSRDNRARMDECLATIYIVPTTAIIEALATMRTTSDFGARPDWFESKSVPHTKFDVLSTSSSLCFATQLESWTLTCAIQRTATIMWAEHLTMAIASSLWRKGRISCNCTTWDFRRATLRRFSPPTEKKRTTSLPYRISSPYRIRYLCKCNGQYRSTRGLPEDVGQVVEAKTRKREARPGKLQWLDLGGAMFVLQNGAKNLTRIFL</sequence>
<dbReference type="EMBL" id="MU971430">
    <property type="protein sequence ID" value="KAK9235123.1"/>
    <property type="molecule type" value="Genomic_DNA"/>
</dbReference>